<dbReference type="PANTHER" id="PTHR43377:SF6">
    <property type="entry name" value="GFO_IDH_MOCA-LIKE OXIDOREDUCTASE N-TERMINAL DOMAIN-CONTAINING PROTEIN"/>
    <property type="match status" value="1"/>
</dbReference>
<dbReference type="PANTHER" id="PTHR43377">
    <property type="entry name" value="BILIVERDIN REDUCTASE A"/>
    <property type="match status" value="1"/>
</dbReference>
<dbReference type="InterPro" id="IPR036291">
    <property type="entry name" value="NAD(P)-bd_dom_sf"/>
</dbReference>
<dbReference type="EMBL" id="BARV01024486">
    <property type="protein sequence ID" value="GAI46507.1"/>
    <property type="molecule type" value="Genomic_DNA"/>
</dbReference>
<gene>
    <name evidence="3" type="ORF">S06H3_39960</name>
</gene>
<organism evidence="3">
    <name type="scientific">marine sediment metagenome</name>
    <dbReference type="NCBI Taxonomy" id="412755"/>
    <lineage>
        <taxon>unclassified sequences</taxon>
        <taxon>metagenomes</taxon>
        <taxon>ecological metagenomes</taxon>
    </lineage>
</organism>
<dbReference type="GO" id="GO:0000166">
    <property type="term" value="F:nucleotide binding"/>
    <property type="evidence" value="ECO:0007669"/>
    <property type="project" value="InterPro"/>
</dbReference>
<dbReference type="Gene3D" id="3.30.360.10">
    <property type="entry name" value="Dihydrodipicolinate Reductase, domain 2"/>
    <property type="match status" value="1"/>
</dbReference>
<dbReference type="InterPro" id="IPR000683">
    <property type="entry name" value="Gfo/Idh/MocA-like_OxRdtase_N"/>
</dbReference>
<comment type="caution">
    <text evidence="3">The sequence shown here is derived from an EMBL/GenBank/DDBJ whole genome shotgun (WGS) entry which is preliminary data.</text>
</comment>
<evidence type="ECO:0000313" key="3">
    <source>
        <dbReference type="EMBL" id="GAI46507.1"/>
    </source>
</evidence>
<dbReference type="Gene3D" id="3.40.50.720">
    <property type="entry name" value="NAD(P)-binding Rossmann-like Domain"/>
    <property type="match status" value="1"/>
</dbReference>
<name>X1NR55_9ZZZZ</name>
<proteinExistence type="predicted"/>
<dbReference type="SUPFAM" id="SSF51735">
    <property type="entry name" value="NAD(P)-binding Rossmann-fold domains"/>
    <property type="match status" value="1"/>
</dbReference>
<feature type="non-terminal residue" evidence="3">
    <location>
        <position position="228"/>
    </location>
</feature>
<feature type="domain" description="GFO/IDH/MocA-like oxidoreductase" evidence="2">
    <location>
        <begin position="132"/>
        <end position="226"/>
    </location>
</feature>
<dbReference type="Pfam" id="PF22725">
    <property type="entry name" value="GFO_IDH_MocA_C3"/>
    <property type="match status" value="1"/>
</dbReference>
<evidence type="ECO:0000259" key="2">
    <source>
        <dbReference type="Pfam" id="PF22725"/>
    </source>
</evidence>
<accession>X1NR55</accession>
<sequence>MEQIGIAVIGCGYWGWNYVRVFSELLDSRLVAVCDRRTDRLERVKRRFPGVELTTSVKAALALKKVDAVVVCTEATSHYQIVTDCLAAGRHVLVEKPMTTSVSAAEELIRRASAKAVTLMVGHTFLYNAGVKKVKEYITQGDVGRVYYLYARRTNLGPIRDDVNALWDLAPHDVSIFNYLMDGGPHWVCAVGARVLGNGREDVGFVSLGYRDGIIGHVHVSWADPHKV</sequence>
<evidence type="ECO:0000259" key="1">
    <source>
        <dbReference type="Pfam" id="PF01408"/>
    </source>
</evidence>
<protein>
    <submittedName>
        <fullName evidence="3">Uncharacterized protein</fullName>
    </submittedName>
</protein>
<dbReference type="SUPFAM" id="SSF55347">
    <property type="entry name" value="Glyceraldehyde-3-phosphate dehydrogenase-like, C-terminal domain"/>
    <property type="match status" value="1"/>
</dbReference>
<reference evidence="3" key="1">
    <citation type="journal article" date="2014" name="Front. Microbiol.">
        <title>High frequency of phylogenetically diverse reductive dehalogenase-homologous genes in deep subseafloor sedimentary metagenomes.</title>
        <authorList>
            <person name="Kawai M."/>
            <person name="Futagami T."/>
            <person name="Toyoda A."/>
            <person name="Takaki Y."/>
            <person name="Nishi S."/>
            <person name="Hori S."/>
            <person name="Arai W."/>
            <person name="Tsubouchi T."/>
            <person name="Morono Y."/>
            <person name="Uchiyama I."/>
            <person name="Ito T."/>
            <person name="Fujiyama A."/>
            <person name="Inagaki F."/>
            <person name="Takami H."/>
        </authorList>
    </citation>
    <scope>NUCLEOTIDE SEQUENCE</scope>
    <source>
        <strain evidence="3">Expedition CK06-06</strain>
    </source>
</reference>
<dbReference type="InterPro" id="IPR051450">
    <property type="entry name" value="Gfo/Idh/MocA_Oxidoreductases"/>
</dbReference>
<feature type="domain" description="Gfo/Idh/MocA-like oxidoreductase N-terminal" evidence="1">
    <location>
        <begin position="5"/>
        <end position="123"/>
    </location>
</feature>
<dbReference type="InterPro" id="IPR055170">
    <property type="entry name" value="GFO_IDH_MocA-like_dom"/>
</dbReference>
<dbReference type="AlphaFoldDB" id="X1NR55"/>
<dbReference type="Pfam" id="PF01408">
    <property type="entry name" value="GFO_IDH_MocA"/>
    <property type="match status" value="1"/>
</dbReference>